<dbReference type="KEGG" id="ngr:NAEGRDRAFT_62489"/>
<dbReference type="InParanoid" id="D2V114"/>
<gene>
    <name evidence="1" type="ORF">NAEGRDRAFT_62489</name>
</gene>
<proteinExistence type="predicted"/>
<accession>D2V114</accession>
<dbReference type="EMBL" id="GG738847">
    <property type="protein sequence ID" value="EFC49826.1"/>
    <property type="molecule type" value="Genomic_DNA"/>
</dbReference>
<organism evidence="2">
    <name type="scientific">Naegleria gruberi</name>
    <name type="common">Amoeba</name>
    <dbReference type="NCBI Taxonomy" id="5762"/>
    <lineage>
        <taxon>Eukaryota</taxon>
        <taxon>Discoba</taxon>
        <taxon>Heterolobosea</taxon>
        <taxon>Tetramitia</taxon>
        <taxon>Eutetramitia</taxon>
        <taxon>Vahlkampfiidae</taxon>
        <taxon>Naegleria</taxon>
    </lineage>
</organism>
<dbReference type="Proteomes" id="UP000006671">
    <property type="component" value="Unassembled WGS sequence"/>
</dbReference>
<evidence type="ECO:0000313" key="1">
    <source>
        <dbReference type="EMBL" id="EFC49826.1"/>
    </source>
</evidence>
<dbReference type="RefSeq" id="XP_002682570.1">
    <property type="nucleotide sequence ID" value="XM_002682524.1"/>
</dbReference>
<sequence length="378" mass="44308">MGREILYDSFLLSEVCIFLDQPSIASLRQVNSHICNLLLECDDFIYSNELFNICKKLFINNDDGSTSVRVVNIWDSFGDFRNYIKGKRGTVSCLELFKELLFNPMVLKSSNDFSNEIYGQFINYGGCMEYSITQPCRIIGWMLRDFCSKENNNVMMKFHKFCLLSHFAYTSNVEVIYSNEAIDPYTKLHTPNTSNFIVNIWNKMFPTNSESEPPKKHGFVNNFMTDIIKEMRTIDLLLNILDEFKTFRTDNPPPPNYNEIIFHTRSDPSVFNFTPLNNSILEPLKTFSDILTYHHWFAYTPDPLLPTTYPKLRRQFLGIEDEENFSAKHYDHLIMYDWTTTIGGGLCSYWLYAMEYFTHSFYRLDTGEFVVFTTNPQD</sequence>
<dbReference type="AlphaFoldDB" id="D2V114"/>
<name>D2V114_NAEGR</name>
<dbReference type="GeneID" id="8855493"/>
<reference evidence="1 2" key="1">
    <citation type="journal article" date="2010" name="Cell">
        <title>The genome of Naegleria gruberi illuminates early eukaryotic versatility.</title>
        <authorList>
            <person name="Fritz-Laylin L.K."/>
            <person name="Prochnik S.E."/>
            <person name="Ginger M.L."/>
            <person name="Dacks J.B."/>
            <person name="Carpenter M.L."/>
            <person name="Field M.C."/>
            <person name="Kuo A."/>
            <person name="Paredez A."/>
            <person name="Chapman J."/>
            <person name="Pham J."/>
            <person name="Shu S."/>
            <person name="Neupane R."/>
            <person name="Cipriano M."/>
            <person name="Mancuso J."/>
            <person name="Tu H."/>
            <person name="Salamov A."/>
            <person name="Lindquist E."/>
            <person name="Shapiro H."/>
            <person name="Lucas S."/>
            <person name="Grigoriev I.V."/>
            <person name="Cande W.Z."/>
            <person name="Fulton C."/>
            <person name="Rokhsar D.S."/>
            <person name="Dawson S.C."/>
        </authorList>
    </citation>
    <scope>NUCLEOTIDE SEQUENCE [LARGE SCALE GENOMIC DNA]</scope>
    <source>
        <strain evidence="1 2">NEG-M</strain>
    </source>
</reference>
<keyword evidence="2" id="KW-1185">Reference proteome</keyword>
<protein>
    <submittedName>
        <fullName evidence="1">Predicted protein</fullName>
    </submittedName>
</protein>
<evidence type="ECO:0000313" key="2">
    <source>
        <dbReference type="Proteomes" id="UP000006671"/>
    </source>
</evidence>
<dbReference type="VEuPathDB" id="AmoebaDB:NAEGRDRAFT_62489"/>